<feature type="domain" description="Neprosin PEP catalytic" evidence="3">
    <location>
        <begin position="269"/>
        <end position="535"/>
    </location>
</feature>
<dbReference type="Pfam" id="PF03080">
    <property type="entry name" value="Neprosin"/>
    <property type="match status" value="1"/>
</dbReference>
<dbReference type="PANTHER" id="PTHR31589:SF110">
    <property type="entry name" value="PROTEIN, PUTATIVE (DUF239)-RELATED"/>
    <property type="match status" value="1"/>
</dbReference>
<dbReference type="EMBL" id="CAJGYO010000007">
    <property type="protein sequence ID" value="CAD6245551.1"/>
    <property type="molecule type" value="Genomic_DNA"/>
</dbReference>
<protein>
    <recommendedName>
        <fullName evidence="3">Neprosin PEP catalytic domain-containing protein</fullName>
    </recommendedName>
</protein>
<dbReference type="Pfam" id="PF14365">
    <property type="entry name" value="Neprosin_AP"/>
    <property type="match status" value="1"/>
</dbReference>
<keyword evidence="2" id="KW-0472">Membrane</keyword>
<keyword evidence="5" id="KW-1185">Reference proteome</keyword>
<feature type="compositionally biased region" description="Low complexity" evidence="1">
    <location>
        <begin position="189"/>
        <end position="204"/>
    </location>
</feature>
<comment type="caution">
    <text evidence="4">The sequence shown here is derived from an EMBL/GenBank/DDBJ whole genome shotgun (WGS) entry which is preliminary data.</text>
</comment>
<dbReference type="OrthoDB" id="1858978at2759"/>
<gene>
    <name evidence="4" type="ORF">NCGR_LOCUS29853</name>
</gene>
<evidence type="ECO:0000313" key="4">
    <source>
        <dbReference type="EMBL" id="CAD6245551.1"/>
    </source>
</evidence>
<dbReference type="InterPro" id="IPR025521">
    <property type="entry name" value="Neprosin_propep"/>
</dbReference>
<dbReference type="Gene3D" id="3.90.1320.10">
    <property type="entry name" value="Outer-capsid protein sigma 3, large lobe"/>
    <property type="match status" value="1"/>
</dbReference>
<name>A0A811PJD0_9POAL</name>
<dbReference type="AlphaFoldDB" id="A0A811PJD0"/>
<accession>A0A811PJD0</accession>
<dbReference type="Proteomes" id="UP000604825">
    <property type="component" value="Unassembled WGS sequence"/>
</dbReference>
<evidence type="ECO:0000256" key="1">
    <source>
        <dbReference type="SAM" id="MobiDB-lite"/>
    </source>
</evidence>
<sequence length="535" mass="56827">MQLSADSRKKKRRRRRNLPAWSCRSAAGAAQGLSQCCCCSSPGGGLVTTIPCAFSRCSGGAASSAACAPAAAAVRIGTQQHKLTMLLIALALLLVLPPPPAPFLVAGVSVSPRRMARIQSHLDRINKTPVRSIRSADGDTIDCVAAHEQHGLDHPLLRTHTVQTEPPEAPMPRGGGGFVVPTAAGGGAATTATATNGSRSSSSRNNDRHGAWQAWHHGGHCPRGTVAIRRTTAEDVLRARSISRFSRKRRSHGNAAAVAAARAANAPDVITGNGHEHAIAYTAPSQQQVYGAKATINVWDPVIQESNGFSLSQLWILSGSFNGSDLNSIEAGWQVSPELYGDSRPRLFTYWTSDAYEATGCYNALCPGFVQTSSRIAIGASISPVSSAGGAQYDMTLLIWKDPKLGNWWLSYGDQLVGYWPAQLFTHLSDHATMVEWGGEVVDTRPGGVHTATQMGSGRFAGEGFGRASYFRNLETVDADNSLAEVALDAIQTLAENPACYDIRKAYDDDGQHSARGGWGTHFYYGGPGHNPACP</sequence>
<keyword evidence="2" id="KW-0812">Transmembrane</keyword>
<keyword evidence="2" id="KW-1133">Transmembrane helix</keyword>
<dbReference type="InterPro" id="IPR004314">
    <property type="entry name" value="Neprosin"/>
</dbReference>
<proteinExistence type="predicted"/>
<organism evidence="4 5">
    <name type="scientific">Miscanthus lutarioriparius</name>
    <dbReference type="NCBI Taxonomy" id="422564"/>
    <lineage>
        <taxon>Eukaryota</taxon>
        <taxon>Viridiplantae</taxon>
        <taxon>Streptophyta</taxon>
        <taxon>Embryophyta</taxon>
        <taxon>Tracheophyta</taxon>
        <taxon>Spermatophyta</taxon>
        <taxon>Magnoliopsida</taxon>
        <taxon>Liliopsida</taxon>
        <taxon>Poales</taxon>
        <taxon>Poaceae</taxon>
        <taxon>PACMAD clade</taxon>
        <taxon>Panicoideae</taxon>
        <taxon>Andropogonodae</taxon>
        <taxon>Andropogoneae</taxon>
        <taxon>Saccharinae</taxon>
        <taxon>Miscanthus</taxon>
    </lineage>
</organism>
<feature type="region of interest" description="Disordered" evidence="1">
    <location>
        <begin position="184"/>
        <end position="209"/>
    </location>
</feature>
<evidence type="ECO:0000313" key="5">
    <source>
        <dbReference type="Proteomes" id="UP000604825"/>
    </source>
</evidence>
<reference evidence="4" key="1">
    <citation type="submission" date="2020-10" db="EMBL/GenBank/DDBJ databases">
        <authorList>
            <person name="Han B."/>
            <person name="Lu T."/>
            <person name="Zhao Q."/>
            <person name="Huang X."/>
            <person name="Zhao Y."/>
        </authorList>
    </citation>
    <scope>NUCLEOTIDE SEQUENCE</scope>
</reference>
<dbReference type="InterPro" id="IPR053168">
    <property type="entry name" value="Glutamic_endopeptidase"/>
</dbReference>
<dbReference type="PANTHER" id="PTHR31589">
    <property type="entry name" value="PROTEIN, PUTATIVE (DUF239)-RELATED-RELATED"/>
    <property type="match status" value="1"/>
</dbReference>
<evidence type="ECO:0000256" key="2">
    <source>
        <dbReference type="SAM" id="Phobius"/>
    </source>
</evidence>
<dbReference type="PROSITE" id="PS52045">
    <property type="entry name" value="NEPROSIN_PEP_CD"/>
    <property type="match status" value="1"/>
</dbReference>
<feature type="transmembrane region" description="Helical" evidence="2">
    <location>
        <begin position="85"/>
        <end position="110"/>
    </location>
</feature>
<evidence type="ECO:0000259" key="3">
    <source>
        <dbReference type="PROSITE" id="PS52045"/>
    </source>
</evidence>